<dbReference type="STRING" id="1797298.A2988_04060"/>
<dbReference type="PANTHER" id="PTHR12526:SF622">
    <property type="entry name" value="GLYCOSYLTRANSFERASE (GROUP I)"/>
    <property type="match status" value="1"/>
</dbReference>
<reference evidence="2 3" key="1">
    <citation type="journal article" date="2016" name="Nat. Commun.">
        <title>Thousands of microbial genomes shed light on interconnected biogeochemical processes in an aquifer system.</title>
        <authorList>
            <person name="Anantharaman K."/>
            <person name="Brown C.T."/>
            <person name="Hug L.A."/>
            <person name="Sharon I."/>
            <person name="Castelle C.J."/>
            <person name="Probst A.J."/>
            <person name="Thomas B.C."/>
            <person name="Singh A."/>
            <person name="Wilkins M.J."/>
            <person name="Karaoz U."/>
            <person name="Brodie E.L."/>
            <person name="Williams K.H."/>
            <person name="Hubbard S.S."/>
            <person name="Banfield J.F."/>
        </authorList>
    </citation>
    <scope>NUCLEOTIDE SEQUENCE [LARGE SCALE GENOMIC DNA]</scope>
</reference>
<dbReference type="Gene3D" id="3.40.50.2000">
    <property type="entry name" value="Glycogen Phosphorylase B"/>
    <property type="match status" value="1"/>
</dbReference>
<comment type="caution">
    <text evidence="2">The sequence shown here is derived from an EMBL/GenBank/DDBJ whole genome shotgun (WGS) entry which is preliminary data.</text>
</comment>
<sequence length="403" mass="44610">MTVCYFGFYNPDYSRNRVLMRGLAHNGVTVVECRSDARGIGKYVELIRKHRALRGKYDAMIVGFPGYQAMLLARLLTRKPIIFDAFSPLYDSMVHDRKLAKPGSAKAWYYWALDYLSMRFADLVLFDTNEHIDYVSAEFSVPRKKLKRIFVGSSPEVYPVRNKPLQAAAAALPAERISNGVYSPQAPPFARGQGVHSPKQPSLSTHGQRAGQAPRKAAASFTALFFGTFIPLHGVEYIIEAAKLLEDEGVMFHIIGDGQEKEKIVRLTGALNVKNIEFAGAVGERELASLIANADVCLGIFGNTQKAARVIPNKVYAYAAMRKPIITGDTSAIRELFDEHDMLLVPVADAKALAAGMLKLKSDSAMMERFAKNAHGKFIKYATPDVLGLSLKQMLKDLVSFKK</sequence>
<proteinExistence type="predicted"/>
<feature type="region of interest" description="Disordered" evidence="1">
    <location>
        <begin position="188"/>
        <end position="211"/>
    </location>
</feature>
<evidence type="ECO:0000313" key="2">
    <source>
        <dbReference type="EMBL" id="OGD34648.1"/>
    </source>
</evidence>
<gene>
    <name evidence="2" type="ORF">A2988_04060</name>
</gene>
<organism evidence="2 3">
    <name type="scientific">Candidatus Azambacteria bacterium RIFCSPLOWO2_01_FULL_46_25</name>
    <dbReference type="NCBI Taxonomy" id="1797298"/>
    <lineage>
        <taxon>Bacteria</taxon>
        <taxon>Candidatus Azamiibacteriota</taxon>
    </lineage>
</organism>
<evidence type="ECO:0008006" key="4">
    <source>
        <dbReference type="Google" id="ProtNLM"/>
    </source>
</evidence>
<dbReference type="Proteomes" id="UP000176650">
    <property type="component" value="Unassembled WGS sequence"/>
</dbReference>
<dbReference type="Pfam" id="PF13692">
    <property type="entry name" value="Glyco_trans_1_4"/>
    <property type="match status" value="1"/>
</dbReference>
<dbReference type="EMBL" id="MEYS01000001">
    <property type="protein sequence ID" value="OGD34648.1"/>
    <property type="molecule type" value="Genomic_DNA"/>
</dbReference>
<protein>
    <recommendedName>
        <fullName evidence="4">Glycosyl transferase family 1 domain-containing protein</fullName>
    </recommendedName>
</protein>
<dbReference type="AlphaFoldDB" id="A0A1F5BVP3"/>
<accession>A0A1F5BVP3</accession>
<evidence type="ECO:0000313" key="3">
    <source>
        <dbReference type="Proteomes" id="UP000176650"/>
    </source>
</evidence>
<dbReference type="SUPFAM" id="SSF53756">
    <property type="entry name" value="UDP-Glycosyltransferase/glycogen phosphorylase"/>
    <property type="match status" value="1"/>
</dbReference>
<name>A0A1F5BVP3_9BACT</name>
<evidence type="ECO:0000256" key="1">
    <source>
        <dbReference type="SAM" id="MobiDB-lite"/>
    </source>
</evidence>
<dbReference type="PANTHER" id="PTHR12526">
    <property type="entry name" value="GLYCOSYLTRANSFERASE"/>
    <property type="match status" value="1"/>
</dbReference>